<dbReference type="AlphaFoldDB" id="A0AAN8GVU5"/>
<reference evidence="1 2" key="1">
    <citation type="journal article" date="2023" name="Mol. Biol. Evol.">
        <title>Genomics of Secondarily Temperate Adaptation in the Only Non-Antarctic Icefish.</title>
        <authorList>
            <person name="Rivera-Colon A.G."/>
            <person name="Rayamajhi N."/>
            <person name="Minhas B.F."/>
            <person name="Madrigal G."/>
            <person name="Bilyk K.T."/>
            <person name="Yoon V."/>
            <person name="Hune M."/>
            <person name="Gregory S."/>
            <person name="Cheng C.H.C."/>
            <person name="Catchen J.M."/>
        </authorList>
    </citation>
    <scope>NUCLEOTIDE SEQUENCE [LARGE SCALE GENOMIC DNA]</scope>
    <source>
        <strain evidence="1">JC2023a</strain>
    </source>
</reference>
<sequence>MCKPLPTLDDPPSYISVPNDFSFPPRAHPTEPASILFVNPFPFCPVPTTQFSLPSPPCHDTLLYCPTPLGNRPSRLSLSYSPAPSAHPRPITTHLTFFRPTPSAHFPPLLSTMRWGGRAYKDLTRHLARHSTPAPTSPFALLAPHSHLLHERQVPPQPPPTPLTASTHSLQPLSPPHFCSPFTFSPTPLYSIPSTLPSLTFLIPLLVPPSQGSTTHLRTVTYLPPTPPPVFRICRSSAYPQPPPYNAVLCCPTGT</sequence>
<protein>
    <submittedName>
        <fullName evidence="1">Uncharacterized protein</fullName>
    </submittedName>
</protein>
<dbReference type="EMBL" id="JAULUE010002056">
    <property type="protein sequence ID" value="KAK5889839.1"/>
    <property type="molecule type" value="Genomic_DNA"/>
</dbReference>
<name>A0AAN8GVU5_9TELE</name>
<comment type="caution">
    <text evidence="1">The sequence shown here is derived from an EMBL/GenBank/DDBJ whole genome shotgun (WGS) entry which is preliminary data.</text>
</comment>
<organism evidence="1 2">
    <name type="scientific">Champsocephalus esox</name>
    <name type="common">pike icefish</name>
    <dbReference type="NCBI Taxonomy" id="159716"/>
    <lineage>
        <taxon>Eukaryota</taxon>
        <taxon>Metazoa</taxon>
        <taxon>Chordata</taxon>
        <taxon>Craniata</taxon>
        <taxon>Vertebrata</taxon>
        <taxon>Euteleostomi</taxon>
        <taxon>Actinopterygii</taxon>
        <taxon>Neopterygii</taxon>
        <taxon>Teleostei</taxon>
        <taxon>Neoteleostei</taxon>
        <taxon>Acanthomorphata</taxon>
        <taxon>Eupercaria</taxon>
        <taxon>Perciformes</taxon>
        <taxon>Notothenioidei</taxon>
        <taxon>Channichthyidae</taxon>
        <taxon>Champsocephalus</taxon>
    </lineage>
</organism>
<keyword evidence="2" id="KW-1185">Reference proteome</keyword>
<evidence type="ECO:0000313" key="1">
    <source>
        <dbReference type="EMBL" id="KAK5889839.1"/>
    </source>
</evidence>
<proteinExistence type="predicted"/>
<accession>A0AAN8GVU5</accession>
<dbReference type="Proteomes" id="UP001335648">
    <property type="component" value="Unassembled WGS sequence"/>
</dbReference>
<evidence type="ECO:0000313" key="2">
    <source>
        <dbReference type="Proteomes" id="UP001335648"/>
    </source>
</evidence>
<gene>
    <name evidence="1" type="ORF">CesoFtcFv8_013419</name>
</gene>